<gene>
    <name evidence="1" type="ORF">EJ419_02290</name>
</gene>
<reference evidence="1 2" key="1">
    <citation type="submission" date="2018-12" db="EMBL/GenBank/DDBJ databases">
        <title>Alloscrdovia theropitheci sp. nov: a novel taxon from the feces of the bleeding-herat monkey (Theropithecus geleda).</title>
        <authorList>
            <person name="Modesto M."/>
        </authorList>
    </citation>
    <scope>NUCLEOTIDE SEQUENCE [LARGE SCALE GENOMIC DNA]</scope>
    <source>
        <strain evidence="1 2">GLDI4/2</strain>
    </source>
</reference>
<dbReference type="AlphaFoldDB" id="A0A4R0QQU3"/>
<proteinExistence type="predicted"/>
<keyword evidence="2" id="KW-1185">Reference proteome</keyword>
<comment type="caution">
    <text evidence="1">The sequence shown here is derived from an EMBL/GenBank/DDBJ whole genome shotgun (WGS) entry which is preliminary data.</text>
</comment>
<evidence type="ECO:0000313" key="2">
    <source>
        <dbReference type="Proteomes" id="UP000291289"/>
    </source>
</evidence>
<protein>
    <submittedName>
        <fullName evidence="1">Uncharacterized protein</fullName>
    </submittedName>
</protein>
<dbReference type="EMBL" id="RXLP01000008">
    <property type="protein sequence ID" value="TCD54684.1"/>
    <property type="molecule type" value="Genomic_DNA"/>
</dbReference>
<accession>A0A4R0QQU3</accession>
<name>A0A4R0QQU3_9BIFI</name>
<organism evidence="1 2">
    <name type="scientific">Alloscardovia theropitheci</name>
    <dbReference type="NCBI Taxonomy" id="2496842"/>
    <lineage>
        <taxon>Bacteria</taxon>
        <taxon>Bacillati</taxon>
        <taxon>Actinomycetota</taxon>
        <taxon>Actinomycetes</taxon>
        <taxon>Bifidobacteriales</taxon>
        <taxon>Bifidobacteriaceae</taxon>
        <taxon>Alloscardovia</taxon>
    </lineage>
</organism>
<dbReference type="Proteomes" id="UP000291289">
    <property type="component" value="Unassembled WGS sequence"/>
</dbReference>
<dbReference type="RefSeq" id="WP_131283310.1">
    <property type="nucleotide sequence ID" value="NZ_RXLP01000008.1"/>
</dbReference>
<sequence>MSFEEAQNPQFTVSWLRRYTETYTVNHFNPHTELGAAVIKGSGSVEFSEPVAKDETYQLTMLCSPSNNYSYSFGVANKTGEKRRIGLVEGCANKGGDTYSLASSYFAGGTSAWIKGESHTTFIIIVYKYKTKLEAERYK</sequence>
<evidence type="ECO:0000313" key="1">
    <source>
        <dbReference type="EMBL" id="TCD54684.1"/>
    </source>
</evidence>